<gene>
    <name evidence="2" type="ORF">PLEPLA_LOCUS21230</name>
</gene>
<sequence length="208" mass="22933">MLTAVGTAQKPADFNPTALMTLFLKHRQSATDSEKHTEAFRKMRAARKVLRGAAERPGEGVQRWRGRSYLSVNAAMSVSAPDIKTMRSRETAYHTQPKQASDEFPLLIGKADELFASRLSQTQGRCDIWQVLYERTKKTESTEADDAHATHCVFSHGWAQSAWPMGGGEVCGFRAGAGSSESEVRADMNHRIAAHLPQPPPPAEDINL</sequence>
<proteinExistence type="predicted"/>
<dbReference type="Proteomes" id="UP001153269">
    <property type="component" value="Unassembled WGS sequence"/>
</dbReference>
<keyword evidence="3" id="KW-1185">Reference proteome</keyword>
<reference evidence="2" key="1">
    <citation type="submission" date="2020-03" db="EMBL/GenBank/DDBJ databases">
        <authorList>
            <person name="Weist P."/>
        </authorList>
    </citation>
    <scope>NUCLEOTIDE SEQUENCE</scope>
</reference>
<feature type="region of interest" description="Disordered" evidence="1">
    <location>
        <begin position="182"/>
        <end position="208"/>
    </location>
</feature>
<protein>
    <submittedName>
        <fullName evidence="2">Uncharacterized protein</fullName>
    </submittedName>
</protein>
<evidence type="ECO:0000313" key="3">
    <source>
        <dbReference type="Proteomes" id="UP001153269"/>
    </source>
</evidence>
<feature type="compositionally biased region" description="Pro residues" evidence="1">
    <location>
        <begin position="197"/>
        <end position="208"/>
    </location>
</feature>
<evidence type="ECO:0000256" key="1">
    <source>
        <dbReference type="SAM" id="MobiDB-lite"/>
    </source>
</evidence>
<dbReference type="EMBL" id="CADEAL010001524">
    <property type="protein sequence ID" value="CAB1433142.1"/>
    <property type="molecule type" value="Genomic_DNA"/>
</dbReference>
<accession>A0A9N7YN21</accession>
<dbReference type="AlphaFoldDB" id="A0A9N7YN21"/>
<organism evidence="2 3">
    <name type="scientific">Pleuronectes platessa</name>
    <name type="common">European plaice</name>
    <dbReference type="NCBI Taxonomy" id="8262"/>
    <lineage>
        <taxon>Eukaryota</taxon>
        <taxon>Metazoa</taxon>
        <taxon>Chordata</taxon>
        <taxon>Craniata</taxon>
        <taxon>Vertebrata</taxon>
        <taxon>Euteleostomi</taxon>
        <taxon>Actinopterygii</taxon>
        <taxon>Neopterygii</taxon>
        <taxon>Teleostei</taxon>
        <taxon>Neoteleostei</taxon>
        <taxon>Acanthomorphata</taxon>
        <taxon>Carangaria</taxon>
        <taxon>Pleuronectiformes</taxon>
        <taxon>Pleuronectoidei</taxon>
        <taxon>Pleuronectidae</taxon>
        <taxon>Pleuronectes</taxon>
    </lineage>
</organism>
<name>A0A9N7YN21_PLEPL</name>
<evidence type="ECO:0000313" key="2">
    <source>
        <dbReference type="EMBL" id="CAB1433142.1"/>
    </source>
</evidence>
<comment type="caution">
    <text evidence="2">The sequence shown here is derived from an EMBL/GenBank/DDBJ whole genome shotgun (WGS) entry which is preliminary data.</text>
</comment>